<feature type="compositionally biased region" description="Basic residues" evidence="1">
    <location>
        <begin position="54"/>
        <end position="65"/>
    </location>
</feature>
<dbReference type="EMBL" id="AGNK02000611">
    <property type="status" value="NOT_ANNOTATED_CDS"/>
    <property type="molecule type" value="Genomic_DNA"/>
</dbReference>
<feature type="region of interest" description="Disordered" evidence="1">
    <location>
        <begin position="1"/>
        <end position="74"/>
    </location>
</feature>
<dbReference type="AlphaFoldDB" id="A0A341LZ59"/>
<reference evidence="3" key="1">
    <citation type="journal article" date="2012" name="Nat. Biotechnol.">
        <title>Reference genome sequence of the model plant Setaria.</title>
        <authorList>
            <person name="Bennetzen J.L."/>
            <person name="Schmutz J."/>
            <person name="Wang H."/>
            <person name="Percifield R."/>
            <person name="Hawkins J."/>
            <person name="Pontaroli A.C."/>
            <person name="Estep M."/>
            <person name="Feng L."/>
            <person name="Vaughn J.N."/>
            <person name="Grimwood J."/>
            <person name="Jenkins J."/>
            <person name="Barry K."/>
            <person name="Lindquist E."/>
            <person name="Hellsten U."/>
            <person name="Deshpande S."/>
            <person name="Wang X."/>
            <person name="Wu X."/>
            <person name="Mitros T."/>
            <person name="Triplett J."/>
            <person name="Yang X."/>
            <person name="Ye C.Y."/>
            <person name="Mauro-Herrera M."/>
            <person name="Wang L."/>
            <person name="Li P."/>
            <person name="Sharma M."/>
            <person name="Sharma R."/>
            <person name="Ronald P.C."/>
            <person name="Panaud O."/>
            <person name="Kellogg E.A."/>
            <person name="Brutnell T.P."/>
            <person name="Doust A.N."/>
            <person name="Tuskan G.A."/>
            <person name="Rokhsar D."/>
            <person name="Devos K.M."/>
        </authorList>
    </citation>
    <scope>NUCLEOTIDE SEQUENCE [LARGE SCALE GENOMIC DNA]</scope>
    <source>
        <strain evidence="3">cv. Yugu1</strain>
    </source>
</reference>
<accession>A0A341LZ59</accession>
<organism evidence="2 3">
    <name type="scientific">Setaria italica</name>
    <name type="common">Foxtail millet</name>
    <name type="synonym">Panicum italicum</name>
    <dbReference type="NCBI Taxonomy" id="4555"/>
    <lineage>
        <taxon>Eukaryota</taxon>
        <taxon>Viridiplantae</taxon>
        <taxon>Streptophyta</taxon>
        <taxon>Embryophyta</taxon>
        <taxon>Tracheophyta</taxon>
        <taxon>Spermatophyta</taxon>
        <taxon>Magnoliopsida</taxon>
        <taxon>Liliopsida</taxon>
        <taxon>Poales</taxon>
        <taxon>Poaceae</taxon>
        <taxon>PACMAD clade</taxon>
        <taxon>Panicoideae</taxon>
        <taxon>Panicodae</taxon>
        <taxon>Paniceae</taxon>
        <taxon>Cenchrinae</taxon>
        <taxon>Setaria</taxon>
    </lineage>
</organism>
<dbReference type="InParanoid" id="A0A341LZ59"/>
<proteinExistence type="predicted"/>
<keyword evidence="3" id="KW-1185">Reference proteome</keyword>
<protein>
    <submittedName>
        <fullName evidence="2">Uncharacterized protein</fullName>
    </submittedName>
</protein>
<evidence type="ECO:0000313" key="2">
    <source>
        <dbReference type="EnsemblPlants" id="KQL32240"/>
    </source>
</evidence>
<dbReference type="ExpressionAtlas" id="A0A341LZ59">
    <property type="expression patterns" value="baseline"/>
</dbReference>
<sequence>MLTHSTDSLRWRSFSSRKKEKLEVGTWGQEPLTLSSRSARRRLRSVQSLSKAAPTKKKRAKRPMTKRLTGGAGS</sequence>
<evidence type="ECO:0000256" key="1">
    <source>
        <dbReference type="SAM" id="MobiDB-lite"/>
    </source>
</evidence>
<dbReference type="Gramene" id="KQL32240">
    <property type="protein sequence ID" value="KQL32240"/>
    <property type="gene ID" value="SETIT_0161442mg"/>
</dbReference>
<name>A0A341LZ59_SETIT</name>
<reference evidence="2" key="2">
    <citation type="submission" date="2018-08" db="UniProtKB">
        <authorList>
            <consortium name="EnsemblPlants"/>
        </authorList>
    </citation>
    <scope>IDENTIFICATION</scope>
    <source>
        <strain evidence="2">Yugu1</strain>
    </source>
</reference>
<evidence type="ECO:0000313" key="3">
    <source>
        <dbReference type="Proteomes" id="UP000004995"/>
    </source>
</evidence>
<dbReference type="Proteomes" id="UP000004995">
    <property type="component" value="Unassembled WGS sequence"/>
</dbReference>
<dbReference type="EnsemblPlants" id="KQL32240">
    <property type="protein sequence ID" value="KQL32240"/>
    <property type="gene ID" value="SETIT_0161442mg"/>
</dbReference>